<dbReference type="PROSITE" id="PS00061">
    <property type="entry name" value="ADH_SHORT"/>
    <property type="match status" value="1"/>
</dbReference>
<evidence type="ECO:0000313" key="3">
    <source>
        <dbReference type="EMBL" id="ABI66138.1"/>
    </source>
</evidence>
<keyword evidence="1" id="KW-0560">Oxidoreductase</keyword>
<dbReference type="InterPro" id="IPR036291">
    <property type="entry name" value="NAD(P)-bd_dom_sf"/>
</dbReference>
<sequence>METGMSKTILITGATDGLGLATARELAGLGHRVLVHGRNADKLDAARQELQGIDGGGPVETFQADLSELEGVDELVTRLTNRKGRLDVVINNAGVFRLPGDTLNRAGIDLRFFVNMIAPYRLTRLLLPLMPADGRVINLSSAAQAAVDLDAVIGRVRLEDGEAYAQSKLGLTMWSAWLAGLVGRNGPAILAVNPGSFLQTKMVRDAYGVAGNSIEIGVDVLVRAALDDRFERATGRYFDNDQGRFAAPHADAMDDDKQARLVDLLNAVLARLGGNTDLADTPSAPVN</sequence>
<accession>Q0ANJ9</accession>
<dbReference type="InterPro" id="IPR002347">
    <property type="entry name" value="SDR_fam"/>
</dbReference>
<dbReference type="EMBL" id="CP000449">
    <property type="protein sequence ID" value="ABI66138.1"/>
    <property type="molecule type" value="Genomic_DNA"/>
</dbReference>
<evidence type="ECO:0000256" key="1">
    <source>
        <dbReference type="ARBA" id="ARBA00023002"/>
    </source>
</evidence>
<comment type="similarity">
    <text evidence="2">Belongs to the short-chain dehydrogenases/reductases (SDR) family.</text>
</comment>
<dbReference type="eggNOG" id="COG1028">
    <property type="taxonomic scope" value="Bacteria"/>
</dbReference>
<protein>
    <submittedName>
        <fullName evidence="3">Short-chain dehydrogenase/reductase SDR</fullName>
    </submittedName>
</protein>
<gene>
    <name evidence="3" type="ordered locus">Mmar10_1846</name>
</gene>
<dbReference type="HOGENOM" id="CLU_010194_44_5_5"/>
<dbReference type="PANTHER" id="PTHR43157">
    <property type="entry name" value="PHOSPHATIDYLINOSITOL-GLYCAN BIOSYNTHESIS CLASS F PROTEIN-RELATED"/>
    <property type="match status" value="1"/>
</dbReference>
<dbReference type="AlphaFoldDB" id="Q0ANJ9"/>
<dbReference type="Gene3D" id="3.40.50.720">
    <property type="entry name" value="NAD(P)-binding Rossmann-like Domain"/>
    <property type="match status" value="1"/>
</dbReference>
<dbReference type="PANTHER" id="PTHR43157:SF31">
    <property type="entry name" value="PHOSPHATIDYLINOSITOL-GLYCAN BIOSYNTHESIS CLASS F PROTEIN"/>
    <property type="match status" value="1"/>
</dbReference>
<organism evidence="3 4">
    <name type="scientific">Maricaulis maris (strain MCS10)</name>
    <name type="common">Caulobacter maris</name>
    <dbReference type="NCBI Taxonomy" id="394221"/>
    <lineage>
        <taxon>Bacteria</taxon>
        <taxon>Pseudomonadati</taxon>
        <taxon>Pseudomonadota</taxon>
        <taxon>Alphaproteobacteria</taxon>
        <taxon>Maricaulales</taxon>
        <taxon>Maricaulaceae</taxon>
        <taxon>Maricaulis</taxon>
    </lineage>
</organism>
<dbReference type="KEGG" id="mmr:Mmar10_1846"/>
<dbReference type="PRINTS" id="PR00081">
    <property type="entry name" value="GDHRDH"/>
</dbReference>
<reference evidence="3 4" key="1">
    <citation type="submission" date="2006-08" db="EMBL/GenBank/DDBJ databases">
        <title>Complete sequence of Maricaulis maris MCS10.</title>
        <authorList>
            <consortium name="US DOE Joint Genome Institute"/>
            <person name="Copeland A."/>
            <person name="Lucas S."/>
            <person name="Lapidus A."/>
            <person name="Barry K."/>
            <person name="Detter J.C."/>
            <person name="Glavina del Rio T."/>
            <person name="Hammon N."/>
            <person name="Israni S."/>
            <person name="Dalin E."/>
            <person name="Tice H."/>
            <person name="Pitluck S."/>
            <person name="Saunders E."/>
            <person name="Brettin T."/>
            <person name="Bruce D."/>
            <person name="Han C."/>
            <person name="Tapia R."/>
            <person name="Gilna P."/>
            <person name="Schmutz J."/>
            <person name="Larimer F."/>
            <person name="Land M."/>
            <person name="Hauser L."/>
            <person name="Kyrpides N."/>
            <person name="Mikhailova N."/>
            <person name="Viollier P."/>
            <person name="Stephens C."/>
            <person name="Richardson P."/>
        </authorList>
    </citation>
    <scope>NUCLEOTIDE SEQUENCE [LARGE SCALE GENOMIC DNA]</scope>
    <source>
        <strain evidence="3 4">MCS10</strain>
    </source>
</reference>
<dbReference type="PRINTS" id="PR00080">
    <property type="entry name" value="SDRFAMILY"/>
</dbReference>
<keyword evidence="4" id="KW-1185">Reference proteome</keyword>
<dbReference type="GO" id="GO:0016491">
    <property type="term" value="F:oxidoreductase activity"/>
    <property type="evidence" value="ECO:0007669"/>
    <property type="project" value="UniProtKB-KW"/>
</dbReference>
<dbReference type="STRING" id="394221.Mmar10_1846"/>
<evidence type="ECO:0000313" key="4">
    <source>
        <dbReference type="Proteomes" id="UP000001964"/>
    </source>
</evidence>
<evidence type="ECO:0000256" key="2">
    <source>
        <dbReference type="RuleBase" id="RU000363"/>
    </source>
</evidence>
<dbReference type="Pfam" id="PF00106">
    <property type="entry name" value="adh_short"/>
    <property type="match status" value="1"/>
</dbReference>
<proteinExistence type="inferred from homology"/>
<dbReference type="Proteomes" id="UP000001964">
    <property type="component" value="Chromosome"/>
</dbReference>
<name>Q0ANJ9_MARMM</name>
<dbReference type="InterPro" id="IPR020904">
    <property type="entry name" value="Sc_DH/Rdtase_CS"/>
</dbReference>
<dbReference type="SUPFAM" id="SSF51735">
    <property type="entry name" value="NAD(P)-binding Rossmann-fold domains"/>
    <property type="match status" value="1"/>
</dbReference>